<reference evidence="3" key="1">
    <citation type="journal article" date="2023" name="Commun. Biol.">
        <title>Genome analysis of Parmales, the sister group of diatoms, reveals the evolutionary specialization of diatoms from phago-mixotrophs to photoautotrophs.</title>
        <authorList>
            <person name="Ban H."/>
            <person name="Sato S."/>
            <person name="Yoshikawa S."/>
            <person name="Yamada K."/>
            <person name="Nakamura Y."/>
            <person name="Ichinomiya M."/>
            <person name="Sato N."/>
            <person name="Blanc-Mathieu R."/>
            <person name="Endo H."/>
            <person name="Kuwata A."/>
            <person name="Ogata H."/>
        </authorList>
    </citation>
    <scope>NUCLEOTIDE SEQUENCE [LARGE SCALE GENOMIC DNA]</scope>
    <source>
        <strain evidence="3">NIES 3699</strain>
    </source>
</reference>
<keyword evidence="3" id="KW-1185">Reference proteome</keyword>
<organism evidence="2 3">
    <name type="scientific">Triparma verrucosa</name>
    <dbReference type="NCBI Taxonomy" id="1606542"/>
    <lineage>
        <taxon>Eukaryota</taxon>
        <taxon>Sar</taxon>
        <taxon>Stramenopiles</taxon>
        <taxon>Ochrophyta</taxon>
        <taxon>Bolidophyceae</taxon>
        <taxon>Parmales</taxon>
        <taxon>Triparmaceae</taxon>
        <taxon>Triparma</taxon>
    </lineage>
</organism>
<protein>
    <submittedName>
        <fullName evidence="2">Uncharacterized protein</fullName>
    </submittedName>
</protein>
<evidence type="ECO:0000313" key="3">
    <source>
        <dbReference type="Proteomes" id="UP001165160"/>
    </source>
</evidence>
<accession>A0A9W7BUY9</accession>
<gene>
    <name evidence="2" type="ORF">TrVE_jg9586</name>
</gene>
<feature type="region of interest" description="Disordered" evidence="1">
    <location>
        <begin position="191"/>
        <end position="230"/>
    </location>
</feature>
<name>A0A9W7BUY9_9STRA</name>
<proteinExistence type="predicted"/>
<evidence type="ECO:0000313" key="2">
    <source>
        <dbReference type="EMBL" id="GMH93233.1"/>
    </source>
</evidence>
<dbReference type="AlphaFoldDB" id="A0A9W7BUY9"/>
<evidence type="ECO:0000256" key="1">
    <source>
        <dbReference type="SAM" id="MobiDB-lite"/>
    </source>
</evidence>
<dbReference type="Proteomes" id="UP001165160">
    <property type="component" value="Unassembled WGS sequence"/>
</dbReference>
<dbReference type="EMBL" id="BRXX01000136">
    <property type="protein sequence ID" value="GMH93233.1"/>
    <property type="molecule type" value="Genomic_DNA"/>
</dbReference>
<feature type="compositionally biased region" description="Basic and acidic residues" evidence="1">
    <location>
        <begin position="198"/>
        <end position="216"/>
    </location>
</feature>
<comment type="caution">
    <text evidence="2">The sequence shown here is derived from an EMBL/GenBank/DDBJ whole genome shotgun (WGS) entry which is preliminary data.</text>
</comment>
<sequence length="230" mass="25624">MLPCDATLLTQFDLLCTSSTGPALTSLVISYLNKPQFLSFPSLLKSSSHPLLLSFSTGDYKSALSSPSSSSLTPSGLLNLRDISLLTYFHKKGLGSYPVTSLISNFTPSGNTDFDDLFNADSLETGFVRLLYTEALGEGKVEHTMNETIFHVMSPINLNVNVGDVDVILRKIEKCKEEAEGFKVIVLEEEEEERRRRREEEEKKEKVIKGLGDGKEGKRKRVKEGKEREV</sequence>